<evidence type="ECO:0000256" key="1">
    <source>
        <dbReference type="SAM" id="MobiDB-lite"/>
    </source>
</evidence>
<feature type="compositionally biased region" description="Basic and acidic residues" evidence="1">
    <location>
        <begin position="11"/>
        <end position="24"/>
    </location>
</feature>
<feature type="compositionally biased region" description="Polar residues" evidence="1">
    <location>
        <begin position="1"/>
        <end position="10"/>
    </location>
</feature>
<gene>
    <name evidence="2" type="ORF">BJ322DRAFT_445636</name>
</gene>
<evidence type="ECO:0000313" key="2">
    <source>
        <dbReference type="EMBL" id="KAF9779178.1"/>
    </source>
</evidence>
<comment type="caution">
    <text evidence="2">The sequence shown here is derived from an EMBL/GenBank/DDBJ whole genome shotgun (WGS) entry which is preliminary data.</text>
</comment>
<reference evidence="2" key="1">
    <citation type="journal article" date="2020" name="Nat. Commun.">
        <title>Large-scale genome sequencing of mycorrhizal fungi provides insights into the early evolution of symbiotic traits.</title>
        <authorList>
            <person name="Miyauchi S."/>
            <person name="Kiss E."/>
            <person name="Kuo A."/>
            <person name="Drula E."/>
            <person name="Kohler A."/>
            <person name="Sanchez-Garcia M."/>
            <person name="Morin E."/>
            <person name="Andreopoulos B."/>
            <person name="Barry K.W."/>
            <person name="Bonito G."/>
            <person name="Buee M."/>
            <person name="Carver A."/>
            <person name="Chen C."/>
            <person name="Cichocki N."/>
            <person name="Clum A."/>
            <person name="Culley D."/>
            <person name="Crous P.W."/>
            <person name="Fauchery L."/>
            <person name="Girlanda M."/>
            <person name="Hayes R.D."/>
            <person name="Keri Z."/>
            <person name="LaButti K."/>
            <person name="Lipzen A."/>
            <person name="Lombard V."/>
            <person name="Magnuson J."/>
            <person name="Maillard F."/>
            <person name="Murat C."/>
            <person name="Nolan M."/>
            <person name="Ohm R.A."/>
            <person name="Pangilinan J."/>
            <person name="Pereira M.F."/>
            <person name="Perotto S."/>
            <person name="Peter M."/>
            <person name="Pfister S."/>
            <person name="Riley R."/>
            <person name="Sitrit Y."/>
            <person name="Stielow J.B."/>
            <person name="Szollosi G."/>
            <person name="Zifcakova L."/>
            <person name="Stursova M."/>
            <person name="Spatafora J.W."/>
            <person name="Tedersoo L."/>
            <person name="Vaario L.M."/>
            <person name="Yamada A."/>
            <person name="Yan M."/>
            <person name="Wang P."/>
            <person name="Xu J."/>
            <person name="Bruns T."/>
            <person name="Baldrian P."/>
            <person name="Vilgalys R."/>
            <person name="Dunand C."/>
            <person name="Henrissat B."/>
            <person name="Grigoriev I.V."/>
            <person name="Hibbett D."/>
            <person name="Nagy L.G."/>
            <person name="Martin F.M."/>
        </authorList>
    </citation>
    <scope>NUCLEOTIDE SEQUENCE</scope>
    <source>
        <strain evidence="2">UH-Tt-Lm1</strain>
    </source>
</reference>
<keyword evidence="3" id="KW-1185">Reference proteome</keyword>
<dbReference type="EMBL" id="WIUZ02000020">
    <property type="protein sequence ID" value="KAF9779178.1"/>
    <property type="molecule type" value="Genomic_DNA"/>
</dbReference>
<protein>
    <submittedName>
        <fullName evidence="2">Uncharacterized protein</fullName>
    </submittedName>
</protein>
<name>A0A9P6H487_9AGAM</name>
<dbReference type="Proteomes" id="UP000736335">
    <property type="component" value="Unassembled WGS sequence"/>
</dbReference>
<evidence type="ECO:0000313" key="3">
    <source>
        <dbReference type="Proteomes" id="UP000736335"/>
    </source>
</evidence>
<dbReference type="AlphaFoldDB" id="A0A9P6H487"/>
<sequence>MRNGKQVRTTTKADRRNDAERGGGDDMDVDREDNFITKMNEIVASTRRKGKSDFQAKKNAIFKRAREHNGQLSREILASVHEARALLEGITAEKAQNRSMEDLITMLSRRDDAMASLIEEFGTMPAEVSPIRSTVINSASSTLQEQQDFYEESRRKIVGGAKTYVEEGIERQRIATDASELIRHYNALLRPSTSK</sequence>
<reference evidence="2" key="2">
    <citation type="submission" date="2020-11" db="EMBL/GenBank/DDBJ databases">
        <authorList>
            <consortium name="DOE Joint Genome Institute"/>
            <person name="Kuo A."/>
            <person name="Miyauchi S."/>
            <person name="Kiss E."/>
            <person name="Drula E."/>
            <person name="Kohler A."/>
            <person name="Sanchez-Garcia M."/>
            <person name="Andreopoulos B."/>
            <person name="Barry K.W."/>
            <person name="Bonito G."/>
            <person name="Buee M."/>
            <person name="Carver A."/>
            <person name="Chen C."/>
            <person name="Cichocki N."/>
            <person name="Clum A."/>
            <person name="Culley D."/>
            <person name="Crous P.W."/>
            <person name="Fauchery L."/>
            <person name="Girlanda M."/>
            <person name="Hayes R."/>
            <person name="Keri Z."/>
            <person name="Labutti K."/>
            <person name="Lipzen A."/>
            <person name="Lombard V."/>
            <person name="Magnuson J."/>
            <person name="Maillard F."/>
            <person name="Morin E."/>
            <person name="Murat C."/>
            <person name="Nolan M."/>
            <person name="Ohm R."/>
            <person name="Pangilinan J."/>
            <person name="Pereira M."/>
            <person name="Perotto S."/>
            <person name="Peter M."/>
            <person name="Riley R."/>
            <person name="Sitrit Y."/>
            <person name="Stielow B."/>
            <person name="Szollosi G."/>
            <person name="Zifcakova L."/>
            <person name="Stursova M."/>
            <person name="Spatafora J.W."/>
            <person name="Tedersoo L."/>
            <person name="Vaario L.-M."/>
            <person name="Yamada A."/>
            <person name="Yan M."/>
            <person name="Wang P."/>
            <person name="Xu J."/>
            <person name="Bruns T."/>
            <person name="Baldrian P."/>
            <person name="Vilgalys R."/>
            <person name="Henrissat B."/>
            <person name="Grigoriev I.V."/>
            <person name="Hibbett D."/>
            <person name="Nagy L.G."/>
            <person name="Martin F.M."/>
        </authorList>
    </citation>
    <scope>NUCLEOTIDE SEQUENCE</scope>
    <source>
        <strain evidence="2">UH-Tt-Lm1</strain>
    </source>
</reference>
<proteinExistence type="predicted"/>
<feature type="region of interest" description="Disordered" evidence="1">
    <location>
        <begin position="1"/>
        <end position="33"/>
    </location>
</feature>
<dbReference type="OrthoDB" id="3264586at2759"/>
<accession>A0A9P6H487</accession>
<organism evidence="2 3">
    <name type="scientific">Thelephora terrestris</name>
    <dbReference type="NCBI Taxonomy" id="56493"/>
    <lineage>
        <taxon>Eukaryota</taxon>
        <taxon>Fungi</taxon>
        <taxon>Dikarya</taxon>
        <taxon>Basidiomycota</taxon>
        <taxon>Agaricomycotina</taxon>
        <taxon>Agaricomycetes</taxon>
        <taxon>Thelephorales</taxon>
        <taxon>Thelephoraceae</taxon>
        <taxon>Thelephora</taxon>
    </lineage>
</organism>